<protein>
    <submittedName>
        <fullName evidence="2">Uncharacterized protein</fullName>
    </submittedName>
</protein>
<reference evidence="2" key="1">
    <citation type="submission" date="2023-03" db="EMBL/GenBank/DDBJ databases">
        <title>Massive genome expansion in bonnet fungi (Mycena s.s.) driven by repeated elements and novel gene families across ecological guilds.</title>
        <authorList>
            <consortium name="Lawrence Berkeley National Laboratory"/>
            <person name="Harder C.B."/>
            <person name="Miyauchi S."/>
            <person name="Viragh M."/>
            <person name="Kuo A."/>
            <person name="Thoen E."/>
            <person name="Andreopoulos B."/>
            <person name="Lu D."/>
            <person name="Skrede I."/>
            <person name="Drula E."/>
            <person name="Henrissat B."/>
            <person name="Morin E."/>
            <person name="Kohler A."/>
            <person name="Barry K."/>
            <person name="LaButti K."/>
            <person name="Morin E."/>
            <person name="Salamov A."/>
            <person name="Lipzen A."/>
            <person name="Mereny Z."/>
            <person name="Hegedus B."/>
            <person name="Baldrian P."/>
            <person name="Stursova M."/>
            <person name="Weitz H."/>
            <person name="Taylor A."/>
            <person name="Grigoriev I.V."/>
            <person name="Nagy L.G."/>
            <person name="Martin F."/>
            <person name="Kauserud H."/>
        </authorList>
    </citation>
    <scope>NUCLEOTIDE SEQUENCE</scope>
    <source>
        <strain evidence="2">CBHHK200</strain>
    </source>
</reference>
<evidence type="ECO:0000256" key="1">
    <source>
        <dbReference type="SAM" id="MobiDB-lite"/>
    </source>
</evidence>
<feature type="region of interest" description="Disordered" evidence="1">
    <location>
        <begin position="1014"/>
        <end position="1073"/>
    </location>
</feature>
<gene>
    <name evidence="2" type="ORF">C8F04DRAFT_1276085</name>
</gene>
<keyword evidence="3" id="KW-1185">Reference proteome</keyword>
<feature type="region of interest" description="Disordered" evidence="1">
    <location>
        <begin position="911"/>
        <end position="931"/>
    </location>
</feature>
<evidence type="ECO:0000313" key="2">
    <source>
        <dbReference type="EMBL" id="KAJ7019624.1"/>
    </source>
</evidence>
<evidence type="ECO:0000313" key="3">
    <source>
        <dbReference type="Proteomes" id="UP001218188"/>
    </source>
</evidence>
<feature type="region of interest" description="Disordered" evidence="1">
    <location>
        <begin position="454"/>
        <end position="503"/>
    </location>
</feature>
<name>A0AAD6S1Q1_9AGAR</name>
<sequence length="1204" mass="134532">MASQSLLGLLPLDRTIPPQFEDFLSTIQIENLAHGQDLATNARDSGSPMNQHTDESDRSVNAMAEIEHSEYEPRSDFSRSFYELNLKILQPPVVFADVPASAKKNLAIHSYNTLVMLPPPGVVDAPPESDGVNLLQNRNETAVLGPYDGKVVAHVWVSHNHCFITSNAEYVPAPASAASDKLLLRRDMRWGPDDPTLWPHEYTDHYAHFGAIRRRPSTAEGVEKLWILWWDPDHTDFTSPASGQTITRGLGKLSSAKFSALSHLSNDLIQKSDDYIKCSNPSSQPLRLVMQLADSLRRGLSRLSSIPATFERMVLGVTNVQRTYLELEGLLQYMTIYKPRMEDRNCVGGPPDADTVGVFTSDLTVAEKFHRAKLPFWYMRPLRAFHRENILRVVQPLDPAGSMELEVVEGFAPIIVGPTLQERIGGLHRGTDTLPWYKNPFASGDTAKPLVVRSKPDPGSAMAGAVPVGLQPGPSSGSSTRNGKSRNDPYRRHSLKVPNPNAQQERNKYEVFNSPYMAPSIPGWEAALAAVDRSQPPACGWDPRNLYVLPEPALLISSEARLHTYLHHYQLIRDALMFRMADPNDHHTALTVSKWRDVLQGKVMKQGRSGTLAEKRTATIERVLGPAMRACGIDELDGIPVPADRVPLTTRTRSKEITWEVAEMSFRFELCALDGGPLVGPDLSEGKKGFAAISSQDRLPFLLRLARLMLAWSYRPRPEELEGAEGYETMGWSPIRIAGFEERVALYYTQTFYHFFGRAAVIPLRLEHELGTHAVEFRPIQIAGDFGFRDAVLPWKAYRHTSALTSPPHRIMELALDLLTTHLGLSPKFLRGWQMPASLYPPATPTLEMCFPLFSPFFPECDSDPGEPPRPAPRQTRSGAEFSPFNFDNAIPYRTDRVSLRELLVRCATHPDSDNKSLCGSDSDDDRADSDRAAPVFTGRMHRASAQAAQKTMDARKNAAPATFTRWVTPPAPPTPKPFLATGIRGPTFTHWHTPPPPPPPKSFLERVIRVVRRSPSPPPSPAPDRGTPVPLAARDHQNKPAHRRVTPEQRVKKRSRDRRVRREHREERRLKSGSALKGITQLRVRGTTALRLELNIEDYALPVASSGWMGKRQVEPERREYTLDEARAIDPEFEVYEWDGVPQPVIDRDNHVLLVLGGFPPNAPDWQKDVAEAAARAMEAAAEEIYHGPKWRKKAKANAANPP</sequence>
<feature type="compositionally biased region" description="Polar residues" evidence="1">
    <location>
        <begin position="473"/>
        <end position="482"/>
    </location>
</feature>
<dbReference type="EMBL" id="JARJCM010000288">
    <property type="protein sequence ID" value="KAJ7019624.1"/>
    <property type="molecule type" value="Genomic_DNA"/>
</dbReference>
<dbReference type="Proteomes" id="UP001218188">
    <property type="component" value="Unassembled WGS sequence"/>
</dbReference>
<feature type="compositionally biased region" description="Basic residues" evidence="1">
    <location>
        <begin position="1052"/>
        <end position="1063"/>
    </location>
</feature>
<proteinExistence type="predicted"/>
<feature type="region of interest" description="Disordered" evidence="1">
    <location>
        <begin position="985"/>
        <end position="1004"/>
    </location>
</feature>
<comment type="caution">
    <text evidence="2">The sequence shown here is derived from an EMBL/GenBank/DDBJ whole genome shotgun (WGS) entry which is preliminary data.</text>
</comment>
<organism evidence="2 3">
    <name type="scientific">Mycena alexandri</name>
    <dbReference type="NCBI Taxonomy" id="1745969"/>
    <lineage>
        <taxon>Eukaryota</taxon>
        <taxon>Fungi</taxon>
        <taxon>Dikarya</taxon>
        <taxon>Basidiomycota</taxon>
        <taxon>Agaricomycotina</taxon>
        <taxon>Agaricomycetes</taxon>
        <taxon>Agaricomycetidae</taxon>
        <taxon>Agaricales</taxon>
        <taxon>Marasmiineae</taxon>
        <taxon>Mycenaceae</taxon>
        <taxon>Mycena</taxon>
    </lineage>
</organism>
<feature type="region of interest" description="Disordered" evidence="1">
    <location>
        <begin position="862"/>
        <end position="885"/>
    </location>
</feature>
<accession>A0AAD6S1Q1</accession>
<dbReference type="AlphaFoldDB" id="A0AAD6S1Q1"/>